<keyword evidence="2" id="KW-0472">Membrane</keyword>
<sequence length="235" mass="24740">MSGTVDAGRRHDGEVGGGGTGGAGGGRPFGGGGRGDASGDDVEALLRARLRLADERIETPPGLWDRIRPAGNEQGPEARSPRRWPSAAVLPRRRPYAIACAMAAAVAAVALGVWWLVRPGDVTPQPAGPPATVKITVYNSERACRTGRSLECALRLAKDPYAAYAARDNSAGRVWHGDGLAARCVVTDGQMVRDEAGITSTRWYLVTTGQGARGWLPGVRTRNTHEVPVCPEGVK</sequence>
<name>A0ABY6PAP0_9ACTN</name>
<organism evidence="3 4">
    <name type="scientific">Streptomyces endophytica</name>
    <dbReference type="NCBI Taxonomy" id="2991496"/>
    <lineage>
        <taxon>Bacteria</taxon>
        <taxon>Bacillati</taxon>
        <taxon>Actinomycetota</taxon>
        <taxon>Actinomycetes</taxon>
        <taxon>Kitasatosporales</taxon>
        <taxon>Streptomycetaceae</taxon>
        <taxon>Streptomyces</taxon>
    </lineage>
</organism>
<proteinExistence type="predicted"/>
<evidence type="ECO:0000256" key="2">
    <source>
        <dbReference type="SAM" id="Phobius"/>
    </source>
</evidence>
<feature type="compositionally biased region" description="Gly residues" evidence="1">
    <location>
        <begin position="15"/>
        <end position="36"/>
    </location>
</feature>
<reference evidence="3" key="1">
    <citation type="submission" date="2022-11" db="EMBL/GenBank/DDBJ databases">
        <title>Identification and genomic analyses of a novel endophytic actinobacterium Streptomyces endophytica sp. nov. with potential for biocontrol of Yam anthracnose.</title>
        <authorList>
            <person name="Huang X."/>
        </authorList>
    </citation>
    <scope>NUCLEOTIDE SEQUENCE</scope>
    <source>
        <strain evidence="3">HNM0140</strain>
    </source>
</reference>
<feature type="transmembrane region" description="Helical" evidence="2">
    <location>
        <begin position="96"/>
        <end position="117"/>
    </location>
</feature>
<dbReference type="RefSeq" id="WP_265362265.1">
    <property type="nucleotide sequence ID" value="NZ_CP110636.1"/>
</dbReference>
<evidence type="ECO:0008006" key="5">
    <source>
        <dbReference type="Google" id="ProtNLM"/>
    </source>
</evidence>
<keyword evidence="4" id="KW-1185">Reference proteome</keyword>
<keyword evidence="2" id="KW-0812">Transmembrane</keyword>
<feature type="region of interest" description="Disordered" evidence="1">
    <location>
        <begin position="62"/>
        <end position="84"/>
    </location>
</feature>
<keyword evidence="2" id="KW-1133">Transmembrane helix</keyword>
<accession>A0ABY6PAP0</accession>
<dbReference type="EMBL" id="CP110636">
    <property type="protein sequence ID" value="UZJ30883.1"/>
    <property type="molecule type" value="Genomic_DNA"/>
</dbReference>
<feature type="region of interest" description="Disordered" evidence="1">
    <location>
        <begin position="1"/>
        <end position="40"/>
    </location>
</feature>
<evidence type="ECO:0000256" key="1">
    <source>
        <dbReference type="SAM" id="MobiDB-lite"/>
    </source>
</evidence>
<evidence type="ECO:0000313" key="4">
    <source>
        <dbReference type="Proteomes" id="UP001164959"/>
    </source>
</evidence>
<evidence type="ECO:0000313" key="3">
    <source>
        <dbReference type="EMBL" id="UZJ30883.1"/>
    </source>
</evidence>
<dbReference type="Proteomes" id="UP001164959">
    <property type="component" value="Chromosome"/>
</dbReference>
<protein>
    <recommendedName>
        <fullName evidence="5">DUF3515 domain-containing protein</fullName>
    </recommendedName>
</protein>
<gene>
    <name evidence="3" type="ORF">OJ254_11660</name>
</gene>